<gene>
    <name evidence="2" type="ORF">U1T56_01140</name>
</gene>
<sequence>MAQLNLATSWQLLRWSHQRARGVLWRTIDRVLDIRTTPPDRSNPYAPMNVPPDKPCGWLPVYRALHWVQPGPEDTFLDIGSGHGRAVFLASLFPFKRVLGLELSEHLRRTAQQNLSSFRLHRHAPIEFVSGDAVTYKIPSEVTIIFMYNTLRGSDFCCFVQQMFESIDLFPRCVKFIYLNPFEHDYLMNTGRCQLVKRFRGWRPGKEWARTLSIHVYYVHPVKL</sequence>
<keyword evidence="2" id="KW-0808">Transferase</keyword>
<dbReference type="Gene3D" id="3.40.50.150">
    <property type="entry name" value="Vaccinia Virus protein VP39"/>
    <property type="match status" value="1"/>
</dbReference>
<name>A0ABU8XKK3_9PROT</name>
<dbReference type="InterPro" id="IPR029063">
    <property type="entry name" value="SAM-dependent_MTases_sf"/>
</dbReference>
<dbReference type="RefSeq" id="WP_418157588.1">
    <property type="nucleotide sequence ID" value="NZ_JBBLZC010000001.1"/>
</dbReference>
<dbReference type="SUPFAM" id="SSF53335">
    <property type="entry name" value="S-adenosyl-L-methionine-dependent methyltransferases"/>
    <property type="match status" value="1"/>
</dbReference>
<keyword evidence="3" id="KW-1185">Reference proteome</keyword>
<feature type="domain" description="DOT1" evidence="1">
    <location>
        <begin position="68"/>
        <end position="165"/>
    </location>
</feature>
<dbReference type="GO" id="GO:0032259">
    <property type="term" value="P:methylation"/>
    <property type="evidence" value="ECO:0007669"/>
    <property type="project" value="UniProtKB-KW"/>
</dbReference>
<dbReference type="Pfam" id="PF08123">
    <property type="entry name" value="DOT1"/>
    <property type="match status" value="1"/>
</dbReference>
<evidence type="ECO:0000259" key="1">
    <source>
        <dbReference type="Pfam" id="PF08123"/>
    </source>
</evidence>
<organism evidence="2 3">
    <name type="scientific">Benzoatithermus flavus</name>
    <dbReference type="NCBI Taxonomy" id="3108223"/>
    <lineage>
        <taxon>Bacteria</taxon>
        <taxon>Pseudomonadati</taxon>
        <taxon>Pseudomonadota</taxon>
        <taxon>Alphaproteobacteria</taxon>
        <taxon>Geminicoccales</taxon>
        <taxon>Geminicoccaceae</taxon>
        <taxon>Benzoatithermus</taxon>
    </lineage>
</organism>
<evidence type="ECO:0000313" key="3">
    <source>
        <dbReference type="Proteomes" id="UP001375743"/>
    </source>
</evidence>
<dbReference type="CDD" id="cd02440">
    <property type="entry name" value="AdoMet_MTases"/>
    <property type="match status" value="1"/>
</dbReference>
<dbReference type="InterPro" id="IPR025789">
    <property type="entry name" value="DOT1_dom"/>
</dbReference>
<dbReference type="Proteomes" id="UP001375743">
    <property type="component" value="Unassembled WGS sequence"/>
</dbReference>
<keyword evidence="2" id="KW-0489">Methyltransferase</keyword>
<dbReference type="GO" id="GO:0008168">
    <property type="term" value="F:methyltransferase activity"/>
    <property type="evidence" value="ECO:0007669"/>
    <property type="project" value="UniProtKB-KW"/>
</dbReference>
<reference evidence="2 3" key="1">
    <citation type="submission" date="2024-01" db="EMBL/GenBank/DDBJ databases">
        <title>Multi-omics insights into the function and evolution of sodium benzoate biodegradation pathways in Benzoatithermus flavus gen. nov., sp. nov. from hot spring.</title>
        <authorList>
            <person name="Hu C.-J."/>
            <person name="Li W.-J."/>
        </authorList>
    </citation>
    <scope>NUCLEOTIDE SEQUENCE [LARGE SCALE GENOMIC DNA]</scope>
    <source>
        <strain evidence="2 3">SYSU G07066</strain>
    </source>
</reference>
<dbReference type="EMBL" id="JBBLZC010000001">
    <property type="protein sequence ID" value="MEK0081740.1"/>
    <property type="molecule type" value="Genomic_DNA"/>
</dbReference>
<proteinExistence type="predicted"/>
<protein>
    <submittedName>
        <fullName evidence="2">Methyltransferase domain-containing protein</fullName>
    </submittedName>
</protein>
<comment type="caution">
    <text evidence="2">The sequence shown here is derived from an EMBL/GenBank/DDBJ whole genome shotgun (WGS) entry which is preliminary data.</text>
</comment>
<evidence type="ECO:0000313" key="2">
    <source>
        <dbReference type="EMBL" id="MEK0081740.1"/>
    </source>
</evidence>
<accession>A0ABU8XKK3</accession>